<evidence type="ECO:0000256" key="1">
    <source>
        <dbReference type="SAM" id="MobiDB-lite"/>
    </source>
</evidence>
<dbReference type="InterPro" id="IPR036249">
    <property type="entry name" value="Thioredoxin-like_sf"/>
</dbReference>
<proteinExistence type="predicted"/>
<keyword evidence="3" id="KW-1185">Reference proteome</keyword>
<protein>
    <submittedName>
        <fullName evidence="2">DUF899 domain-containing protein</fullName>
    </submittedName>
</protein>
<dbReference type="InterPro" id="IPR010296">
    <property type="entry name" value="DUF899_thioredox"/>
</dbReference>
<comment type="caution">
    <text evidence="2">The sequence shown here is derived from an EMBL/GenBank/DDBJ whole genome shotgun (WGS) entry which is preliminary data.</text>
</comment>
<evidence type="ECO:0000313" key="3">
    <source>
        <dbReference type="Proteomes" id="UP000266693"/>
    </source>
</evidence>
<sequence length="247" mass="27828">MKDTATLPPAEALKPAREMAEAHPTRWPGESDEYRRARTALLAEEIELRRQIQRVAEHRRALPPGGVAKDYRFLDEDGKELSLIDLFGRHGTLFTYFWMFGPERERPCPMCTSFVGSLDIPAPDIEQRLALAIIGRSPVERQMAVARERGWAHLNFYQTVGDDFARDYGALTDGDEGIDEGAAVLVWQRDGDKVRLFWAAEGGAETSDPGFDPHLAPDPTPLWNILDMTPEGRGTDWYPSLEYNDAL</sequence>
<dbReference type="RefSeq" id="WP_118862930.1">
    <property type="nucleotide sequence ID" value="NZ_QWLV01000001.1"/>
</dbReference>
<dbReference type="OrthoDB" id="7335590at2"/>
<dbReference type="Gene3D" id="3.40.30.10">
    <property type="entry name" value="Glutaredoxin"/>
    <property type="match status" value="1"/>
</dbReference>
<dbReference type="AlphaFoldDB" id="A0A396S7P0"/>
<dbReference type="Pfam" id="PF05988">
    <property type="entry name" value="DUF899"/>
    <property type="match status" value="1"/>
</dbReference>
<dbReference type="EMBL" id="QWLV01000001">
    <property type="protein sequence ID" value="RHW19425.1"/>
    <property type="molecule type" value="Genomic_DNA"/>
</dbReference>
<reference evidence="2 3" key="1">
    <citation type="submission" date="2018-08" db="EMBL/GenBank/DDBJ databases">
        <title>The multiple taxonomic identification of Sphingomonas gilva.</title>
        <authorList>
            <person name="Zhu D."/>
            <person name="Zheng S."/>
        </authorList>
    </citation>
    <scope>NUCLEOTIDE SEQUENCE [LARGE SCALE GENOMIC DNA]</scope>
    <source>
        <strain evidence="2 3">ZDH117</strain>
    </source>
</reference>
<dbReference type="SUPFAM" id="SSF52833">
    <property type="entry name" value="Thioredoxin-like"/>
    <property type="match status" value="1"/>
</dbReference>
<gene>
    <name evidence="2" type="ORF">D1610_01625</name>
</gene>
<name>A0A396S7P0_9SPHN</name>
<accession>A0A396S7P0</accession>
<feature type="compositionally biased region" description="Basic and acidic residues" evidence="1">
    <location>
        <begin position="14"/>
        <end position="24"/>
    </location>
</feature>
<organism evidence="2 3">
    <name type="scientific">Sphingomonas gilva</name>
    <dbReference type="NCBI Taxonomy" id="2305907"/>
    <lineage>
        <taxon>Bacteria</taxon>
        <taxon>Pseudomonadati</taxon>
        <taxon>Pseudomonadota</taxon>
        <taxon>Alphaproteobacteria</taxon>
        <taxon>Sphingomonadales</taxon>
        <taxon>Sphingomonadaceae</taxon>
        <taxon>Sphingomonas</taxon>
    </lineage>
</organism>
<feature type="region of interest" description="Disordered" evidence="1">
    <location>
        <begin position="1"/>
        <end position="30"/>
    </location>
</feature>
<dbReference type="Proteomes" id="UP000266693">
    <property type="component" value="Unassembled WGS sequence"/>
</dbReference>
<evidence type="ECO:0000313" key="2">
    <source>
        <dbReference type="EMBL" id="RHW19425.1"/>
    </source>
</evidence>